<dbReference type="Proteomes" id="UP000789366">
    <property type="component" value="Unassembled WGS sequence"/>
</dbReference>
<feature type="non-terminal residue" evidence="1">
    <location>
        <position position="1"/>
    </location>
</feature>
<protein>
    <submittedName>
        <fullName evidence="1">6737_t:CDS:1</fullName>
    </submittedName>
</protein>
<evidence type="ECO:0000313" key="1">
    <source>
        <dbReference type="EMBL" id="CAG8719786.1"/>
    </source>
</evidence>
<accession>A0ACA9PR97</accession>
<organism evidence="1 2">
    <name type="scientific">Cetraspora pellucida</name>
    <dbReference type="NCBI Taxonomy" id="1433469"/>
    <lineage>
        <taxon>Eukaryota</taxon>
        <taxon>Fungi</taxon>
        <taxon>Fungi incertae sedis</taxon>
        <taxon>Mucoromycota</taxon>
        <taxon>Glomeromycotina</taxon>
        <taxon>Glomeromycetes</taxon>
        <taxon>Diversisporales</taxon>
        <taxon>Gigasporaceae</taxon>
        <taxon>Cetraspora</taxon>
    </lineage>
</organism>
<gene>
    <name evidence="1" type="ORF">SPELUC_LOCUS12353</name>
</gene>
<keyword evidence="2" id="KW-1185">Reference proteome</keyword>
<reference evidence="1" key="1">
    <citation type="submission" date="2021-06" db="EMBL/GenBank/DDBJ databases">
        <authorList>
            <person name="Kallberg Y."/>
            <person name="Tangrot J."/>
            <person name="Rosling A."/>
        </authorList>
    </citation>
    <scope>NUCLEOTIDE SEQUENCE</scope>
    <source>
        <strain evidence="1">28 12/20/2015</strain>
    </source>
</reference>
<proteinExistence type="predicted"/>
<dbReference type="EMBL" id="CAJVPW010028962">
    <property type="protein sequence ID" value="CAG8719786.1"/>
    <property type="molecule type" value="Genomic_DNA"/>
</dbReference>
<feature type="non-terminal residue" evidence="1">
    <location>
        <position position="56"/>
    </location>
</feature>
<evidence type="ECO:0000313" key="2">
    <source>
        <dbReference type="Proteomes" id="UP000789366"/>
    </source>
</evidence>
<sequence length="56" mass="6103">IVDHVVEKRNSHTTTSTTSLVMPTHVKDQTAWEVHMHASTTHVIDKCIGAHQAGTG</sequence>
<comment type="caution">
    <text evidence="1">The sequence shown here is derived from an EMBL/GenBank/DDBJ whole genome shotgun (WGS) entry which is preliminary data.</text>
</comment>
<name>A0ACA9PR97_9GLOM</name>